<keyword evidence="2" id="KW-1185">Reference proteome</keyword>
<dbReference type="Proteomes" id="UP000007397">
    <property type="component" value="Chromosome"/>
</dbReference>
<name>I0JSK8_HALH3</name>
<proteinExistence type="predicted"/>
<dbReference type="EMBL" id="HE717023">
    <property type="protein sequence ID" value="CCG47130.1"/>
    <property type="molecule type" value="Genomic_DNA"/>
</dbReference>
<evidence type="ECO:0000313" key="2">
    <source>
        <dbReference type="Proteomes" id="UP000007397"/>
    </source>
</evidence>
<protein>
    <submittedName>
        <fullName evidence="1">Uncharacterized protein</fullName>
    </submittedName>
</protein>
<accession>I0JSK8</accession>
<dbReference type="HOGENOM" id="CLU_2046385_0_0_9"/>
<reference evidence="1 2" key="1">
    <citation type="journal article" date="2013" name="Environ. Microbiol.">
        <title>Chloride and organic osmolytes: a hybrid strategy to cope with elevated salinities by the moderately halophilic, chloride-dependent bacterium Halobacillus halophilus.</title>
        <authorList>
            <person name="Saum S.H."/>
            <person name="Pfeiffer F."/>
            <person name="Palm P."/>
            <person name="Rampp M."/>
            <person name="Schuster S.C."/>
            <person name="Muller V."/>
            <person name="Oesterhelt D."/>
        </authorList>
    </citation>
    <scope>NUCLEOTIDE SEQUENCE [LARGE SCALE GENOMIC DNA]</scope>
    <source>
        <strain evidence="2">ATCC 35676 / DSM 2266 / JCM 20832 / KCTC 3685 / LMG 17431 / NBRC 102448 / NCIMB 2269</strain>
    </source>
</reference>
<sequence>MPNHNYRLSGCRIEGTAVQVLDSTANSSVSRLYSNVFLLKSLRVKKERMKRKEEVRTELDEKAMAEQSVKIVGNIGSSVFSSDLHLFDEMQEFMVVERNDTILEELKQLGFIKVAAIEIH</sequence>
<dbReference type="KEGG" id="hhd:HBHAL_4792"/>
<evidence type="ECO:0000313" key="1">
    <source>
        <dbReference type="EMBL" id="CCG47130.1"/>
    </source>
</evidence>
<gene>
    <name evidence="1" type="ordered locus">HBHAL_4792</name>
</gene>
<dbReference type="AlphaFoldDB" id="I0JSK8"/>
<dbReference type="STRING" id="866895.HBHAL_4792"/>
<dbReference type="PATRIC" id="fig|866895.3.peg.3830"/>
<organism evidence="1 2">
    <name type="scientific">Halobacillus halophilus (strain ATCC 35676 / DSM 2266 / JCM 20832 / KCTC 3685 / LMG 17431 / NBRC 102448 / NCIMB 2269)</name>
    <name type="common">Sporosarcina halophila</name>
    <dbReference type="NCBI Taxonomy" id="866895"/>
    <lineage>
        <taxon>Bacteria</taxon>
        <taxon>Bacillati</taxon>
        <taxon>Bacillota</taxon>
        <taxon>Bacilli</taxon>
        <taxon>Bacillales</taxon>
        <taxon>Bacillaceae</taxon>
        <taxon>Halobacillus</taxon>
    </lineage>
</organism>